<organism evidence="1 2">
    <name type="scientific">Candidatus Uhrbacteria bacterium RIFCSPLOWO2_02_FULL_51_9</name>
    <dbReference type="NCBI Taxonomy" id="1802410"/>
    <lineage>
        <taxon>Bacteria</taxon>
        <taxon>Candidatus Uhriibacteriota</taxon>
    </lineage>
</organism>
<gene>
    <name evidence="1" type="ORF">A3H75_02235</name>
</gene>
<sequence>MDDDTRFRTHIDRPRKIIKEALSAIDRDTEFSSNLAAIQKHRNFTLIVELYRSGSAGHESAIRALVEQVEHHPWVAALLLRALIKEPPAIPAEHTGKLPYIAETWITWANRRGYTTERSHRFLAWMRIHRKVTERFMRVLAKWRYCEDHDCKQCNRRWSMLVGIGKRYPSVVYPIVMTEWAIPRLSDEKGHALMATISGINDPAENLRHAPPGVESHHFDANDRFLSWYEWFRRLGPIVAPHQLWSKP</sequence>
<name>A0A1F7VH59_9BACT</name>
<dbReference type="EMBL" id="MGES01000006">
    <property type="protein sequence ID" value="OGL89364.1"/>
    <property type="molecule type" value="Genomic_DNA"/>
</dbReference>
<evidence type="ECO:0000313" key="1">
    <source>
        <dbReference type="EMBL" id="OGL89364.1"/>
    </source>
</evidence>
<dbReference type="AlphaFoldDB" id="A0A1F7VH59"/>
<evidence type="ECO:0000313" key="2">
    <source>
        <dbReference type="Proteomes" id="UP000176678"/>
    </source>
</evidence>
<accession>A0A1F7VH59</accession>
<dbReference type="Proteomes" id="UP000176678">
    <property type="component" value="Unassembled WGS sequence"/>
</dbReference>
<reference evidence="1 2" key="1">
    <citation type="journal article" date="2016" name="Nat. Commun.">
        <title>Thousands of microbial genomes shed light on interconnected biogeochemical processes in an aquifer system.</title>
        <authorList>
            <person name="Anantharaman K."/>
            <person name="Brown C.T."/>
            <person name="Hug L.A."/>
            <person name="Sharon I."/>
            <person name="Castelle C.J."/>
            <person name="Probst A.J."/>
            <person name="Thomas B.C."/>
            <person name="Singh A."/>
            <person name="Wilkins M.J."/>
            <person name="Karaoz U."/>
            <person name="Brodie E.L."/>
            <person name="Williams K.H."/>
            <person name="Hubbard S.S."/>
            <person name="Banfield J.F."/>
        </authorList>
    </citation>
    <scope>NUCLEOTIDE SEQUENCE [LARGE SCALE GENOMIC DNA]</scope>
</reference>
<comment type="caution">
    <text evidence="1">The sequence shown here is derived from an EMBL/GenBank/DDBJ whole genome shotgun (WGS) entry which is preliminary data.</text>
</comment>
<proteinExistence type="predicted"/>
<protein>
    <submittedName>
        <fullName evidence="1">Uncharacterized protein</fullName>
    </submittedName>
</protein>